<feature type="non-terminal residue" evidence="1">
    <location>
        <position position="117"/>
    </location>
</feature>
<comment type="caution">
    <text evidence="1">The sequence shown here is derived from an EMBL/GenBank/DDBJ whole genome shotgun (WGS) entry which is preliminary data.</text>
</comment>
<sequence length="117" mass="13433">MGKTNGPATRREEYLKNARNLLENWRDKTWVGQYSHVPYGPEGLLPNQVVQKIASSTRIKTIEDMVGVGWSTSRAERHGEEVLKLLEAYDTKYQRMREAEKEAKAEAKRAATEQRKA</sequence>
<accession>A0ACB7ZWW7</accession>
<evidence type="ECO:0000313" key="2">
    <source>
        <dbReference type="Proteomes" id="UP000790377"/>
    </source>
</evidence>
<evidence type="ECO:0000313" key="1">
    <source>
        <dbReference type="EMBL" id="KAH7905725.1"/>
    </source>
</evidence>
<dbReference type="Proteomes" id="UP000790377">
    <property type="component" value="Unassembled WGS sequence"/>
</dbReference>
<keyword evidence="2" id="KW-1185">Reference proteome</keyword>
<protein>
    <submittedName>
        <fullName evidence="1">Uncharacterized protein</fullName>
    </submittedName>
</protein>
<gene>
    <name evidence="1" type="ORF">BJ138DRAFT_1017321</name>
</gene>
<organism evidence="1 2">
    <name type="scientific">Hygrophoropsis aurantiaca</name>
    <dbReference type="NCBI Taxonomy" id="72124"/>
    <lineage>
        <taxon>Eukaryota</taxon>
        <taxon>Fungi</taxon>
        <taxon>Dikarya</taxon>
        <taxon>Basidiomycota</taxon>
        <taxon>Agaricomycotina</taxon>
        <taxon>Agaricomycetes</taxon>
        <taxon>Agaricomycetidae</taxon>
        <taxon>Boletales</taxon>
        <taxon>Coniophorineae</taxon>
        <taxon>Hygrophoropsidaceae</taxon>
        <taxon>Hygrophoropsis</taxon>
    </lineage>
</organism>
<name>A0ACB7ZWW7_9AGAM</name>
<reference evidence="1" key="1">
    <citation type="journal article" date="2021" name="New Phytol.">
        <title>Evolutionary innovations through gain and loss of genes in the ectomycorrhizal Boletales.</title>
        <authorList>
            <person name="Wu G."/>
            <person name="Miyauchi S."/>
            <person name="Morin E."/>
            <person name="Kuo A."/>
            <person name="Drula E."/>
            <person name="Varga T."/>
            <person name="Kohler A."/>
            <person name="Feng B."/>
            <person name="Cao Y."/>
            <person name="Lipzen A."/>
            <person name="Daum C."/>
            <person name="Hundley H."/>
            <person name="Pangilinan J."/>
            <person name="Johnson J."/>
            <person name="Barry K."/>
            <person name="LaButti K."/>
            <person name="Ng V."/>
            <person name="Ahrendt S."/>
            <person name="Min B."/>
            <person name="Choi I.G."/>
            <person name="Park H."/>
            <person name="Plett J.M."/>
            <person name="Magnuson J."/>
            <person name="Spatafora J.W."/>
            <person name="Nagy L.G."/>
            <person name="Henrissat B."/>
            <person name="Grigoriev I.V."/>
            <person name="Yang Z.L."/>
            <person name="Xu J."/>
            <person name="Martin F.M."/>
        </authorList>
    </citation>
    <scope>NUCLEOTIDE SEQUENCE</scope>
    <source>
        <strain evidence="1">ATCC 28755</strain>
    </source>
</reference>
<proteinExistence type="predicted"/>
<dbReference type="EMBL" id="MU268134">
    <property type="protein sequence ID" value="KAH7905725.1"/>
    <property type="molecule type" value="Genomic_DNA"/>
</dbReference>